<dbReference type="Gene3D" id="3.60.20.10">
    <property type="entry name" value="Glutamine Phosphoribosylpyrophosphate, subunit 1, domain 1"/>
    <property type="match status" value="1"/>
</dbReference>
<proteinExistence type="inferred from homology"/>
<accession>A0A087C1A7</accession>
<evidence type="ECO:0000256" key="4">
    <source>
        <dbReference type="ARBA" id="ARBA00022741"/>
    </source>
</evidence>
<name>A0A087C1A7_9BIFI</name>
<evidence type="ECO:0000256" key="7">
    <source>
        <dbReference type="ARBA" id="ARBA00022962"/>
    </source>
</evidence>
<comment type="caution">
    <text evidence="13">The sequence shown here is derived from an EMBL/GenBank/DDBJ whole genome shotgun (WGS) entry which is preliminary data.</text>
</comment>
<dbReference type="EC" id="6.3.5.4" evidence="3"/>
<dbReference type="SUPFAM" id="SSF52402">
    <property type="entry name" value="Adenine nucleotide alpha hydrolases-like"/>
    <property type="match status" value="1"/>
</dbReference>
<dbReference type="AlphaFoldDB" id="A0A087C1A7"/>
<dbReference type="GeneID" id="93093778"/>
<evidence type="ECO:0000259" key="12">
    <source>
        <dbReference type="PROSITE" id="PS51278"/>
    </source>
</evidence>
<dbReference type="InterPro" id="IPR006426">
    <property type="entry name" value="Asn_synth_AEB"/>
</dbReference>
<dbReference type="CDD" id="cd01991">
    <property type="entry name" value="Asn_synthase_B_C"/>
    <property type="match status" value="1"/>
</dbReference>
<dbReference type="CDD" id="cd00712">
    <property type="entry name" value="AsnB"/>
    <property type="match status" value="1"/>
</dbReference>
<dbReference type="PANTHER" id="PTHR43284">
    <property type="entry name" value="ASPARAGINE SYNTHETASE (GLUTAMINE-HYDROLYZING)"/>
    <property type="match status" value="1"/>
</dbReference>
<reference evidence="13 14" key="1">
    <citation type="submission" date="2014-03" db="EMBL/GenBank/DDBJ databases">
        <title>Genomics of Bifidobacteria.</title>
        <authorList>
            <person name="Ventura M."/>
            <person name="Milani C."/>
            <person name="Lugli G.A."/>
        </authorList>
    </citation>
    <scope>NUCLEOTIDE SEQUENCE [LARGE SCALE GENOMIC DNA]</scope>
    <source>
        <strain evidence="13 14">DSM 21395</strain>
    </source>
</reference>
<dbReference type="SUPFAM" id="SSF56235">
    <property type="entry name" value="N-terminal nucleophile aminohydrolases (Ntn hydrolases)"/>
    <property type="match status" value="1"/>
</dbReference>
<dbReference type="OrthoDB" id="9763290at2"/>
<dbReference type="PANTHER" id="PTHR43284:SF1">
    <property type="entry name" value="ASPARAGINE SYNTHETASE"/>
    <property type="match status" value="1"/>
</dbReference>
<keyword evidence="9" id="KW-0028">Amino-acid biosynthesis</keyword>
<keyword evidence="7 9" id="KW-0315">Glutamine amidotransferase</keyword>
<comment type="similarity">
    <text evidence="2">Belongs to the asparagine synthetase family.</text>
</comment>
<feature type="binding site" evidence="10">
    <location>
        <begin position="354"/>
        <end position="355"/>
    </location>
    <ligand>
        <name>ATP</name>
        <dbReference type="ChEBI" id="CHEBI:30616"/>
    </ligand>
</feature>
<evidence type="ECO:0000313" key="14">
    <source>
        <dbReference type="Proteomes" id="UP000029082"/>
    </source>
</evidence>
<dbReference type="GO" id="GO:0005524">
    <property type="term" value="F:ATP binding"/>
    <property type="evidence" value="ECO:0007669"/>
    <property type="project" value="UniProtKB-KW"/>
</dbReference>
<evidence type="ECO:0000256" key="11">
    <source>
        <dbReference type="PIRSR" id="PIRSR001589-3"/>
    </source>
</evidence>
<evidence type="ECO:0000256" key="6">
    <source>
        <dbReference type="ARBA" id="ARBA00022888"/>
    </source>
</evidence>
<evidence type="ECO:0000256" key="3">
    <source>
        <dbReference type="ARBA" id="ARBA00012737"/>
    </source>
</evidence>
<dbReference type="InterPro" id="IPR001962">
    <property type="entry name" value="Asn_synthase"/>
</dbReference>
<dbReference type="PIRSF" id="PIRSF001589">
    <property type="entry name" value="Asn_synthetase_glu-h"/>
    <property type="match status" value="1"/>
</dbReference>
<feature type="domain" description="Glutamine amidotransferase type-2" evidence="12">
    <location>
        <begin position="2"/>
        <end position="212"/>
    </location>
</feature>
<dbReference type="GO" id="GO:0005829">
    <property type="term" value="C:cytosol"/>
    <property type="evidence" value="ECO:0007669"/>
    <property type="project" value="TreeGrafter"/>
</dbReference>
<dbReference type="PROSITE" id="PS51278">
    <property type="entry name" value="GATASE_TYPE_2"/>
    <property type="match status" value="1"/>
</dbReference>
<dbReference type="EMBL" id="JGZE01000010">
    <property type="protein sequence ID" value="KFI77057.1"/>
    <property type="molecule type" value="Genomic_DNA"/>
</dbReference>
<dbReference type="InterPro" id="IPR017932">
    <property type="entry name" value="GATase_2_dom"/>
</dbReference>
<dbReference type="GO" id="GO:0006529">
    <property type="term" value="P:asparagine biosynthetic process"/>
    <property type="evidence" value="ECO:0007669"/>
    <property type="project" value="UniProtKB-KW"/>
</dbReference>
<evidence type="ECO:0000256" key="10">
    <source>
        <dbReference type="PIRSR" id="PIRSR001589-2"/>
    </source>
</evidence>
<organism evidence="13 14">
    <name type="scientific">Bifidobacterium mongoliense DSM 21395</name>
    <dbReference type="NCBI Taxonomy" id="1437603"/>
    <lineage>
        <taxon>Bacteria</taxon>
        <taxon>Bacillati</taxon>
        <taxon>Actinomycetota</taxon>
        <taxon>Actinomycetes</taxon>
        <taxon>Bifidobacteriales</taxon>
        <taxon>Bifidobacteriaceae</taxon>
        <taxon>Bifidobacterium</taxon>
    </lineage>
</organism>
<dbReference type="RefSeq" id="WP_033511194.1">
    <property type="nucleotide sequence ID" value="NZ_JDUO01000001.1"/>
</dbReference>
<dbReference type="InterPro" id="IPR029055">
    <property type="entry name" value="Ntn_hydrolases_N"/>
</dbReference>
<dbReference type="STRING" id="1437603.GCA_000771525_00222"/>
<dbReference type="InterPro" id="IPR033738">
    <property type="entry name" value="AsnB_N"/>
</dbReference>
<dbReference type="NCBIfam" id="TIGR01536">
    <property type="entry name" value="asn_synth_AEB"/>
    <property type="match status" value="1"/>
</dbReference>
<evidence type="ECO:0000256" key="1">
    <source>
        <dbReference type="ARBA" id="ARBA00005187"/>
    </source>
</evidence>
<keyword evidence="4 10" id="KW-0547">Nucleotide-binding</keyword>
<keyword evidence="5 10" id="KW-0067">ATP-binding</keyword>
<keyword evidence="13" id="KW-0436">Ligase</keyword>
<dbReference type="Pfam" id="PF00733">
    <property type="entry name" value="Asn_synthase"/>
    <property type="match status" value="1"/>
</dbReference>
<dbReference type="InterPro" id="IPR051786">
    <property type="entry name" value="ASN_synthetase/amidase"/>
</dbReference>
<evidence type="ECO:0000256" key="9">
    <source>
        <dbReference type="PIRSR" id="PIRSR001589-1"/>
    </source>
</evidence>
<evidence type="ECO:0000256" key="8">
    <source>
        <dbReference type="ARBA" id="ARBA00048741"/>
    </source>
</evidence>
<feature type="binding site" evidence="10">
    <location>
        <position position="281"/>
    </location>
    <ligand>
        <name>ATP</name>
        <dbReference type="ChEBI" id="CHEBI:30616"/>
    </ligand>
</feature>
<dbReference type="eggNOG" id="COG0367">
    <property type="taxonomic scope" value="Bacteria"/>
</dbReference>
<dbReference type="Proteomes" id="UP000029082">
    <property type="component" value="Unassembled WGS sequence"/>
</dbReference>
<gene>
    <name evidence="13" type="ORF">BMON_0614</name>
</gene>
<protein>
    <recommendedName>
        <fullName evidence="3">asparagine synthase (glutamine-hydrolyzing)</fullName>
        <ecNumber evidence="3">6.3.5.4</ecNumber>
    </recommendedName>
</protein>
<feature type="active site" description="For GATase activity" evidence="9">
    <location>
        <position position="2"/>
    </location>
</feature>
<dbReference type="InterPro" id="IPR014729">
    <property type="entry name" value="Rossmann-like_a/b/a_fold"/>
</dbReference>
<comment type="catalytic activity">
    <reaction evidence="8">
        <text>L-aspartate + L-glutamine + ATP + H2O = L-asparagine + L-glutamate + AMP + diphosphate + H(+)</text>
        <dbReference type="Rhea" id="RHEA:12228"/>
        <dbReference type="ChEBI" id="CHEBI:15377"/>
        <dbReference type="ChEBI" id="CHEBI:15378"/>
        <dbReference type="ChEBI" id="CHEBI:29985"/>
        <dbReference type="ChEBI" id="CHEBI:29991"/>
        <dbReference type="ChEBI" id="CHEBI:30616"/>
        <dbReference type="ChEBI" id="CHEBI:33019"/>
        <dbReference type="ChEBI" id="CHEBI:58048"/>
        <dbReference type="ChEBI" id="CHEBI:58359"/>
        <dbReference type="ChEBI" id="CHEBI:456215"/>
        <dbReference type="EC" id="6.3.5.4"/>
    </reaction>
</comment>
<evidence type="ECO:0000313" key="13">
    <source>
        <dbReference type="EMBL" id="KFI77057.1"/>
    </source>
</evidence>
<sequence>MCGIAGFVNDEPIDVKCPVLKRMTDIIAHRGPDSEGHHVDEHAALGFRRLSIIDLRGGDQPIHNEDHTMAITFNGEIYNYQPLREQLIALGHEFTTKCDTEVILHGYEQWGAGVLNRLRGMFAFVIWNSATNELFGARDHFGIKPFYYATMNGTFMYASEIKSLLQHPDFVKELNTSALKPYMTFQYPALDETFFKGVFKLKEGHYFTYRNGTMDIHEYWDPAFGETRQNLDDLVDSIDDTVKDSVAHHQIADVEVGSFLSSGVDSSYVAAVARPEHTYSVGFGKGTYNESKQAKELADLIGLNNTSEELGEQESFSYFPQIQWYLDEPDSNPSCVPLFFLSKLASQDLRVVLSGEGADELFAGYIDYGVHTRSKTIKVVTRMLTHLPAGMRHAIARWCKGKTFHGAWHLYANLAPAEESFIGQAKVFDERESEALLTPEFRNAPSVHDIVSKTYDRIEGKGLSEIKKKQYLDLHQWMPGDILLKADKLTMAHSLELRVPLLDTKLMAVAEKVPTKYLINDENTKYAFRQAAARHLPKEWYDREKLGFPVPIKKWLREEQYCKQVRSMFERDFVPRFFDQQALLRMLDDNYAGKTNDRRKIWTIYTFLVWYDIYFIHDGSKPEPLDMSAAA</sequence>
<feature type="site" description="Important for beta-aspartyl-AMP intermediate formation" evidence="11">
    <location>
        <position position="356"/>
    </location>
</feature>
<keyword evidence="6 9" id="KW-0061">Asparagine biosynthesis</keyword>
<evidence type="ECO:0000256" key="2">
    <source>
        <dbReference type="ARBA" id="ARBA00005752"/>
    </source>
</evidence>
<comment type="pathway">
    <text evidence="1">Amino-acid biosynthesis; L-asparagine biosynthesis; L-asparagine from L-aspartate (L-Gln route): step 1/1.</text>
</comment>
<dbReference type="GO" id="GO:0004066">
    <property type="term" value="F:asparagine synthase (glutamine-hydrolyzing) activity"/>
    <property type="evidence" value="ECO:0007669"/>
    <property type="project" value="UniProtKB-EC"/>
</dbReference>
<keyword evidence="14" id="KW-1185">Reference proteome</keyword>
<feature type="binding site" evidence="10">
    <location>
        <position position="99"/>
    </location>
    <ligand>
        <name>L-glutamine</name>
        <dbReference type="ChEBI" id="CHEBI:58359"/>
    </ligand>
</feature>
<evidence type="ECO:0000256" key="5">
    <source>
        <dbReference type="ARBA" id="ARBA00022840"/>
    </source>
</evidence>
<dbReference type="Gene3D" id="3.40.50.620">
    <property type="entry name" value="HUPs"/>
    <property type="match status" value="1"/>
</dbReference>
<dbReference type="Pfam" id="PF13537">
    <property type="entry name" value="GATase_7"/>
    <property type="match status" value="1"/>
</dbReference>